<dbReference type="CDD" id="cd00842">
    <property type="entry name" value="MPP_ASMase"/>
    <property type="match status" value="1"/>
</dbReference>
<dbReference type="Gene3D" id="3.60.21.10">
    <property type="match status" value="1"/>
</dbReference>
<sequence>MALFVLVAIALIFQAIATVQHRGQEQPQKDKEININPAALNPQLTPLLPLNGGPQLGYNGWGDVPPTNTTSPTPTPLTPLNSSLEIEDSFFDELVAIVEDKNVFQSNCSKCVAGAELLHFAAITQPVSTVTSLLIRACNKFQSDVWAASCEEYYSGVGGLGPYFALLFAKGSAATGDFAALCYYHYGFCEPPPLIEIDESYYFSPKPARAYIAPEPGTETIEIMHLGDTHYDPRYAIGSEANCTQSFCCRPDSTNEDLHTDSQNPSLPASRFGSLLCDTPADLLLSVFEDMGTFINKSDLAFTVFTGDISSRDNADQMSQAYTAYENEVLFRTLKAQLGNVPVYPTLGNHDTYPELWYLSDSFGSSQAWNYNLVSSLWLNATWIDSAEAEFAATHFGAFAHTTAQGLRIISIASDFYYTGNDFSFVNYTNPDPSGTLKFLADELTACEQREQRAWVIAHVVSGYAADNALPNPSALFQSIIIRFSPSTIAGVFHAHAHKEEFQIFYEYAASSINSATGLRNTTDVDYTKPVQVAWIGGSISPITANNPGYTIMQLDSKTFSVMGSQTYITNIGESLTWSKPVWQYEYDVRSEYSDALPSEGFWPATSPLNATFMDRLTQGMEQNISLVERYNLLESKSSIRVPPCDTADCQASKVCLIRSGSAALGQACIPWNML</sequence>
<comment type="caution">
    <text evidence="5">The sequence shown here is derived from an EMBL/GenBank/DDBJ whole genome shotgun (WGS) entry which is preliminary data.</text>
</comment>
<keyword evidence="2" id="KW-0325">Glycoprotein</keyword>
<dbReference type="InterPro" id="IPR041805">
    <property type="entry name" value="ASMase/PPN1_MPP"/>
</dbReference>
<evidence type="ECO:0000256" key="1">
    <source>
        <dbReference type="ARBA" id="ARBA00022801"/>
    </source>
</evidence>
<evidence type="ECO:0000259" key="4">
    <source>
        <dbReference type="Pfam" id="PF00149"/>
    </source>
</evidence>
<dbReference type="EMBL" id="QGMI01000451">
    <property type="protein sequence ID" value="TVY40500.1"/>
    <property type="molecule type" value="Genomic_DNA"/>
</dbReference>
<keyword evidence="3" id="KW-0732">Signal</keyword>
<dbReference type="InterPro" id="IPR004843">
    <property type="entry name" value="Calcineurin-like_PHP"/>
</dbReference>
<proteinExistence type="predicted"/>
<feature type="signal peptide" evidence="3">
    <location>
        <begin position="1"/>
        <end position="17"/>
    </location>
</feature>
<evidence type="ECO:0000313" key="6">
    <source>
        <dbReference type="Proteomes" id="UP000443090"/>
    </source>
</evidence>
<evidence type="ECO:0000313" key="5">
    <source>
        <dbReference type="EMBL" id="TVY40500.1"/>
    </source>
</evidence>
<dbReference type="Proteomes" id="UP000443090">
    <property type="component" value="Unassembled WGS sequence"/>
</dbReference>
<accession>A0A8H8RRI3</accession>
<feature type="chain" id="PRO_5034802405" evidence="3">
    <location>
        <begin position="18"/>
        <end position="675"/>
    </location>
</feature>
<name>A0A8H8RRI3_9HELO</name>
<dbReference type="GO" id="GO:0008081">
    <property type="term" value="F:phosphoric diester hydrolase activity"/>
    <property type="evidence" value="ECO:0007669"/>
    <property type="project" value="TreeGrafter"/>
</dbReference>
<dbReference type="Pfam" id="PF00149">
    <property type="entry name" value="Metallophos"/>
    <property type="match status" value="1"/>
</dbReference>
<dbReference type="PANTHER" id="PTHR10340:SF27">
    <property type="entry name" value="ACL091CP"/>
    <property type="match status" value="1"/>
</dbReference>
<dbReference type="InterPro" id="IPR029052">
    <property type="entry name" value="Metallo-depent_PP-like"/>
</dbReference>
<feature type="domain" description="Calcineurin-like phosphoesterase" evidence="4">
    <location>
        <begin position="223"/>
        <end position="499"/>
    </location>
</feature>
<organism evidence="5 6">
    <name type="scientific">Lachnellula occidentalis</name>
    <dbReference type="NCBI Taxonomy" id="215460"/>
    <lineage>
        <taxon>Eukaryota</taxon>
        <taxon>Fungi</taxon>
        <taxon>Dikarya</taxon>
        <taxon>Ascomycota</taxon>
        <taxon>Pezizomycotina</taxon>
        <taxon>Leotiomycetes</taxon>
        <taxon>Helotiales</taxon>
        <taxon>Lachnaceae</taxon>
        <taxon>Lachnellula</taxon>
    </lineage>
</organism>
<reference evidence="5 6" key="1">
    <citation type="submission" date="2018-05" db="EMBL/GenBank/DDBJ databases">
        <title>Genome sequencing and assembly of the regulated plant pathogen Lachnellula willkommii and related sister species for the development of diagnostic species identification markers.</title>
        <authorList>
            <person name="Giroux E."/>
            <person name="Bilodeau G."/>
        </authorList>
    </citation>
    <scope>NUCLEOTIDE SEQUENCE [LARGE SCALE GENOMIC DNA]</scope>
    <source>
        <strain evidence="5 6">CBS 160.35</strain>
    </source>
</reference>
<dbReference type="AlphaFoldDB" id="A0A8H8RRI3"/>
<keyword evidence="1" id="KW-0378">Hydrolase</keyword>
<evidence type="ECO:0000256" key="3">
    <source>
        <dbReference type="SAM" id="SignalP"/>
    </source>
</evidence>
<protein>
    <submittedName>
        <fullName evidence="5">Sphingomyelin phosphodiesterase B</fullName>
    </submittedName>
</protein>
<dbReference type="PANTHER" id="PTHR10340">
    <property type="entry name" value="SPHINGOMYELIN PHOSPHODIESTERASE"/>
    <property type="match status" value="1"/>
</dbReference>
<dbReference type="SUPFAM" id="SSF56300">
    <property type="entry name" value="Metallo-dependent phosphatases"/>
    <property type="match status" value="1"/>
</dbReference>
<dbReference type="OrthoDB" id="282973at2759"/>
<keyword evidence="6" id="KW-1185">Reference proteome</keyword>
<gene>
    <name evidence="5" type="primary">sgmB</name>
    <name evidence="5" type="ORF">LOCC1_G005856</name>
</gene>
<evidence type="ECO:0000256" key="2">
    <source>
        <dbReference type="ARBA" id="ARBA00023180"/>
    </source>
</evidence>